<feature type="transmembrane region" description="Helical" evidence="1">
    <location>
        <begin position="91"/>
        <end position="111"/>
    </location>
</feature>
<keyword evidence="3" id="KW-1185">Reference proteome</keyword>
<evidence type="ECO:0000256" key="1">
    <source>
        <dbReference type="SAM" id="Phobius"/>
    </source>
</evidence>
<dbReference type="RefSeq" id="WP_072850330.1">
    <property type="nucleotide sequence ID" value="NZ_FRAH01000019.1"/>
</dbReference>
<feature type="transmembrane region" description="Helical" evidence="1">
    <location>
        <begin position="29"/>
        <end position="51"/>
    </location>
</feature>
<gene>
    <name evidence="2" type="ORF">SAMN02745138_01338</name>
</gene>
<keyword evidence="1" id="KW-1133">Transmembrane helix</keyword>
<accession>A0A1M6QK02</accession>
<name>A0A1M6QK02_9FIRM</name>
<feature type="transmembrane region" description="Helical" evidence="1">
    <location>
        <begin position="63"/>
        <end position="85"/>
    </location>
</feature>
<reference evidence="2 3" key="1">
    <citation type="submission" date="2016-11" db="EMBL/GenBank/DDBJ databases">
        <authorList>
            <person name="Jaros S."/>
            <person name="Januszkiewicz K."/>
            <person name="Wedrychowicz H."/>
        </authorList>
    </citation>
    <scope>NUCLEOTIDE SEQUENCE [LARGE SCALE GENOMIC DNA]</scope>
    <source>
        <strain evidence="2 3">DSM 14214</strain>
    </source>
</reference>
<feature type="transmembrane region" description="Helical" evidence="1">
    <location>
        <begin position="186"/>
        <end position="205"/>
    </location>
</feature>
<sequence>MNVFDFFGSAVCHQMAERSFFWGNCQSPLCARCTAIEGGIILGVIFLWLAGRKDGNRPFSPSGVVLAALSFLPIAIDGVGSYLGFWQSNNLLRVLTGALAGYGLPGLFLLAANFSPAKENTNPVYKNTGEQIGLLLAAVAYGLLVWLGILPYFLVAIVSAVGVVCFYGCFWFLILRTMTAGKKFPCFLCSLAGGFFTVFVVATIVQRIS</sequence>
<dbReference type="Pfam" id="PF09858">
    <property type="entry name" value="DUF2085"/>
    <property type="match status" value="1"/>
</dbReference>
<keyword evidence="1" id="KW-0812">Transmembrane</keyword>
<proteinExistence type="predicted"/>
<feature type="transmembrane region" description="Helical" evidence="1">
    <location>
        <begin position="132"/>
        <end position="149"/>
    </location>
</feature>
<evidence type="ECO:0000313" key="2">
    <source>
        <dbReference type="EMBL" id="SHK20561.1"/>
    </source>
</evidence>
<dbReference type="OrthoDB" id="9810176at2"/>
<dbReference type="InterPro" id="IPR019206">
    <property type="entry name" value="DUF2085_TM"/>
</dbReference>
<dbReference type="EMBL" id="FRAH01000019">
    <property type="protein sequence ID" value="SHK20561.1"/>
    <property type="molecule type" value="Genomic_DNA"/>
</dbReference>
<protein>
    <submittedName>
        <fullName evidence="2">Uncharacterized membrane protein</fullName>
    </submittedName>
</protein>
<dbReference type="Proteomes" id="UP000183975">
    <property type="component" value="Unassembled WGS sequence"/>
</dbReference>
<organism evidence="2 3">
    <name type="scientific">Anaerotignum lactatifermentans DSM 14214</name>
    <dbReference type="NCBI Taxonomy" id="1121323"/>
    <lineage>
        <taxon>Bacteria</taxon>
        <taxon>Bacillati</taxon>
        <taxon>Bacillota</taxon>
        <taxon>Clostridia</taxon>
        <taxon>Lachnospirales</taxon>
        <taxon>Anaerotignaceae</taxon>
        <taxon>Anaerotignum</taxon>
    </lineage>
</organism>
<dbReference type="AlphaFoldDB" id="A0A1M6QK02"/>
<evidence type="ECO:0000313" key="3">
    <source>
        <dbReference type="Proteomes" id="UP000183975"/>
    </source>
</evidence>
<keyword evidence="1" id="KW-0472">Membrane</keyword>
<feature type="transmembrane region" description="Helical" evidence="1">
    <location>
        <begin position="155"/>
        <end position="174"/>
    </location>
</feature>